<accession>A0A6J4L1R3</accession>
<proteinExistence type="predicted"/>
<feature type="compositionally biased region" description="Basic and acidic residues" evidence="1">
    <location>
        <begin position="33"/>
        <end position="47"/>
    </location>
</feature>
<evidence type="ECO:0000313" key="2">
    <source>
        <dbReference type="EMBL" id="CAA9320552.1"/>
    </source>
</evidence>
<dbReference type="EMBL" id="CADCTR010001929">
    <property type="protein sequence ID" value="CAA9320552.1"/>
    <property type="molecule type" value="Genomic_DNA"/>
</dbReference>
<feature type="region of interest" description="Disordered" evidence="1">
    <location>
        <begin position="28"/>
        <end position="47"/>
    </location>
</feature>
<dbReference type="AlphaFoldDB" id="A0A6J4L1R3"/>
<evidence type="ECO:0000256" key="1">
    <source>
        <dbReference type="SAM" id="MobiDB-lite"/>
    </source>
</evidence>
<name>A0A6J4L1R3_9CHLR</name>
<protein>
    <submittedName>
        <fullName evidence="2">Uncharacterized protein</fullName>
    </submittedName>
</protein>
<sequence length="47" mass="5515">MDLTAMMNKEAIYNRLRMRVEEHYRYLKAGSDLPEHEKADEASRSSA</sequence>
<gene>
    <name evidence="2" type="ORF">AVDCRST_MAG93-5723</name>
</gene>
<reference evidence="2" key="1">
    <citation type="submission" date="2020-02" db="EMBL/GenBank/DDBJ databases">
        <authorList>
            <person name="Meier V. D."/>
        </authorList>
    </citation>
    <scope>NUCLEOTIDE SEQUENCE</scope>
    <source>
        <strain evidence="2">AVDCRST_MAG93</strain>
    </source>
</reference>
<organism evidence="2">
    <name type="scientific">uncultured Chloroflexia bacterium</name>
    <dbReference type="NCBI Taxonomy" id="1672391"/>
    <lineage>
        <taxon>Bacteria</taxon>
        <taxon>Bacillati</taxon>
        <taxon>Chloroflexota</taxon>
        <taxon>Chloroflexia</taxon>
        <taxon>environmental samples</taxon>
    </lineage>
</organism>